<proteinExistence type="predicted"/>
<comment type="caution">
    <text evidence="1">The sequence shown here is derived from an EMBL/GenBank/DDBJ whole genome shotgun (WGS) entry which is preliminary data.</text>
</comment>
<keyword evidence="2" id="KW-1185">Reference proteome</keyword>
<sequence length="89" mass="10814">MARSEAFQMTRTKSYGYHRNDFQSRAKNVCKKRILIRPHEYLSRAFKNSSVSAQFYIHVFRIFKRFLVFQLFSEFSPPLHLRLQPFFAF</sequence>
<reference evidence="1 2" key="1">
    <citation type="journal article" date="2015" name="Genome Biol.">
        <title>Comparative genomics of Steinernema reveals deeply conserved gene regulatory networks.</title>
        <authorList>
            <person name="Dillman A.R."/>
            <person name="Macchietto M."/>
            <person name="Porter C.F."/>
            <person name="Rogers A."/>
            <person name="Williams B."/>
            <person name="Antoshechkin I."/>
            <person name="Lee M.M."/>
            <person name="Goodwin Z."/>
            <person name="Lu X."/>
            <person name="Lewis E.E."/>
            <person name="Goodrich-Blair H."/>
            <person name="Stock S.P."/>
            <person name="Adams B.J."/>
            <person name="Sternberg P.W."/>
            <person name="Mortazavi A."/>
        </authorList>
    </citation>
    <scope>NUCLEOTIDE SEQUENCE [LARGE SCALE GENOMIC DNA]</scope>
    <source>
        <strain evidence="1 2">ALL</strain>
    </source>
</reference>
<dbReference type="AlphaFoldDB" id="A0A4U5MEQ7"/>
<name>A0A4U5MEQ7_STECR</name>
<dbReference type="EMBL" id="AZBU02000008">
    <property type="protein sequence ID" value="TKR67676.1"/>
    <property type="molecule type" value="Genomic_DNA"/>
</dbReference>
<evidence type="ECO:0000313" key="1">
    <source>
        <dbReference type="EMBL" id="TKR67676.1"/>
    </source>
</evidence>
<organism evidence="1 2">
    <name type="scientific">Steinernema carpocapsae</name>
    <name type="common">Entomopathogenic nematode</name>
    <dbReference type="NCBI Taxonomy" id="34508"/>
    <lineage>
        <taxon>Eukaryota</taxon>
        <taxon>Metazoa</taxon>
        <taxon>Ecdysozoa</taxon>
        <taxon>Nematoda</taxon>
        <taxon>Chromadorea</taxon>
        <taxon>Rhabditida</taxon>
        <taxon>Tylenchina</taxon>
        <taxon>Panagrolaimomorpha</taxon>
        <taxon>Strongyloidoidea</taxon>
        <taxon>Steinernematidae</taxon>
        <taxon>Steinernema</taxon>
    </lineage>
</organism>
<accession>A0A4U5MEQ7</accession>
<protein>
    <submittedName>
        <fullName evidence="1">Uncharacterized protein</fullName>
    </submittedName>
</protein>
<reference evidence="1 2" key="2">
    <citation type="journal article" date="2019" name="G3 (Bethesda)">
        <title>Hybrid Assembly of the Genome of the Entomopathogenic Nematode Steinernema carpocapsae Identifies the X-Chromosome.</title>
        <authorList>
            <person name="Serra L."/>
            <person name="Macchietto M."/>
            <person name="Macias-Munoz A."/>
            <person name="McGill C.J."/>
            <person name="Rodriguez I.M."/>
            <person name="Rodriguez B."/>
            <person name="Murad R."/>
            <person name="Mortazavi A."/>
        </authorList>
    </citation>
    <scope>NUCLEOTIDE SEQUENCE [LARGE SCALE GENOMIC DNA]</scope>
    <source>
        <strain evidence="1 2">ALL</strain>
    </source>
</reference>
<gene>
    <name evidence="1" type="ORF">L596_023791</name>
</gene>
<dbReference type="Proteomes" id="UP000298663">
    <property type="component" value="Unassembled WGS sequence"/>
</dbReference>
<evidence type="ECO:0000313" key="2">
    <source>
        <dbReference type="Proteomes" id="UP000298663"/>
    </source>
</evidence>